<feature type="compositionally biased region" description="Basic and acidic residues" evidence="1">
    <location>
        <begin position="287"/>
        <end position="299"/>
    </location>
</feature>
<feature type="compositionally biased region" description="Basic and acidic residues" evidence="1">
    <location>
        <begin position="114"/>
        <end position="126"/>
    </location>
</feature>
<reference evidence="3 4" key="1">
    <citation type="submission" date="2017-10" db="EMBL/GenBank/DDBJ databases">
        <authorList>
            <person name="Sibley D."/>
            <person name="Venepally P."/>
            <person name="Karamycheva S."/>
            <person name="Hadjithomas M."/>
            <person name="Khan A."/>
            <person name="Brunk B."/>
            <person name="Roos D."/>
            <person name="Caler E."/>
            <person name="Lorenzi H."/>
        </authorList>
    </citation>
    <scope>NUCLEOTIDE SEQUENCE [LARGE SCALE GENOMIC DNA]</scope>
    <source>
        <strain evidence="3 4">CAST</strain>
    </source>
</reference>
<name>A0A3R8AJ64_TOXGO</name>
<feature type="signal peptide" evidence="2">
    <location>
        <begin position="1"/>
        <end position="23"/>
    </location>
</feature>
<dbReference type="Proteomes" id="UP000284452">
    <property type="component" value="Unassembled WGS sequence"/>
</dbReference>
<comment type="caution">
    <text evidence="3">The sequence shown here is derived from an EMBL/GenBank/DDBJ whole genome shotgun (WGS) entry which is preliminary data.</text>
</comment>
<feature type="region of interest" description="Disordered" evidence="1">
    <location>
        <begin position="183"/>
        <end position="299"/>
    </location>
</feature>
<accession>A0A3R8AJ64</accession>
<evidence type="ECO:0000256" key="2">
    <source>
        <dbReference type="SAM" id="SignalP"/>
    </source>
</evidence>
<feature type="compositionally biased region" description="Basic and acidic residues" evidence="1">
    <location>
        <begin position="240"/>
        <end position="259"/>
    </location>
</feature>
<gene>
    <name evidence="3" type="ORF">TGCAST_299080A</name>
</gene>
<protein>
    <submittedName>
        <fullName evidence="3">VTC domain-containing protein</fullName>
    </submittedName>
</protein>
<evidence type="ECO:0000256" key="1">
    <source>
        <dbReference type="SAM" id="MobiDB-lite"/>
    </source>
</evidence>
<keyword evidence="2" id="KW-0732">Signal</keyword>
<feature type="region of interest" description="Disordered" evidence="1">
    <location>
        <begin position="105"/>
        <end position="140"/>
    </location>
</feature>
<feature type="compositionally biased region" description="Polar residues" evidence="1">
    <location>
        <begin position="183"/>
        <end position="198"/>
    </location>
</feature>
<proteinExistence type="predicted"/>
<sequence length="299" mass="32341">MNCGCEDFWCFLLFWRAFLDICAERSPNAERPSVSYASPLPPPVCLLHSLLRPASLSLPSPLCVLSSVCLSCSSLLLLLSAPSLLVGSSPLSCSVCAMASENCASPEASPYGHRRTEKEERKRDARGSSVGSLASLPSGAESALPRHYLPLYVNIPQMEKLITQLAADASQKLSTATIKKQLKQMQQEPLTTVPLNENSGKKETVSGDRSGLAKAAERPPVSPSWRATAEESVGSQESGQARERDDREATEREERDEAQKTTQTAGTSIFGQAELMSLLPGNQRKPARVERKAGDGRQL</sequence>
<dbReference type="EMBL" id="AHIV02001806">
    <property type="protein sequence ID" value="RQX68462.1"/>
    <property type="molecule type" value="Genomic_DNA"/>
</dbReference>
<evidence type="ECO:0000313" key="3">
    <source>
        <dbReference type="EMBL" id="RQX68462.1"/>
    </source>
</evidence>
<feature type="compositionally biased region" description="Polar residues" evidence="1">
    <location>
        <begin position="260"/>
        <end position="270"/>
    </location>
</feature>
<dbReference type="AlphaFoldDB" id="A0A3R8AJ64"/>
<dbReference type="VEuPathDB" id="ToxoDB:TGCAST_299080A"/>
<organism evidence="3 4">
    <name type="scientific">Toxoplasma gondii CAST</name>
    <dbReference type="NCBI Taxonomy" id="943122"/>
    <lineage>
        <taxon>Eukaryota</taxon>
        <taxon>Sar</taxon>
        <taxon>Alveolata</taxon>
        <taxon>Apicomplexa</taxon>
        <taxon>Conoidasida</taxon>
        <taxon>Coccidia</taxon>
        <taxon>Eucoccidiorida</taxon>
        <taxon>Eimeriorina</taxon>
        <taxon>Sarcocystidae</taxon>
        <taxon>Toxoplasma</taxon>
    </lineage>
</organism>
<feature type="chain" id="PRO_5018548862" evidence="2">
    <location>
        <begin position="24"/>
        <end position="299"/>
    </location>
</feature>
<evidence type="ECO:0000313" key="4">
    <source>
        <dbReference type="Proteomes" id="UP000284452"/>
    </source>
</evidence>